<comment type="subcellular location">
    <subcellularLocation>
        <location evidence="1">Membrane</location>
        <topology evidence="1">Multi-pass membrane protein</topology>
    </subcellularLocation>
</comment>
<evidence type="ECO:0000256" key="13">
    <source>
        <dbReference type="ARBA" id="ARBA00023286"/>
    </source>
</evidence>
<dbReference type="GO" id="GO:0005737">
    <property type="term" value="C:cytoplasm"/>
    <property type="evidence" value="ECO:0007669"/>
    <property type="project" value="InterPro"/>
</dbReference>
<dbReference type="Gene3D" id="1.10.287.70">
    <property type="match status" value="1"/>
</dbReference>
<keyword evidence="11" id="KW-0675">Receptor</keyword>
<keyword evidence="10 18" id="KW-0472">Membrane</keyword>
<evidence type="ECO:0000256" key="4">
    <source>
        <dbReference type="ARBA" id="ARBA00013056"/>
    </source>
</evidence>
<dbReference type="SUPFAM" id="SSF69500">
    <property type="entry name" value="DTD-like"/>
    <property type="match status" value="1"/>
</dbReference>
<evidence type="ECO:0000256" key="8">
    <source>
        <dbReference type="ARBA" id="ARBA00022989"/>
    </source>
</evidence>
<evidence type="ECO:0000256" key="17">
    <source>
        <dbReference type="SAM" id="MobiDB-lite"/>
    </source>
</evidence>
<reference evidence="21 22" key="1">
    <citation type="submission" date="2019-01" db="EMBL/GenBank/DDBJ databases">
        <title>Sequencing of cultivated peanut Arachis hypogaea provides insights into genome evolution and oil improvement.</title>
        <authorList>
            <person name="Chen X."/>
        </authorList>
    </citation>
    <scope>NUCLEOTIDE SEQUENCE [LARGE SCALE GENOMIC DNA]</scope>
    <source>
        <strain evidence="22">cv. Fuhuasheng</strain>
        <tissue evidence="21">Leaves</tissue>
    </source>
</reference>
<gene>
    <name evidence="21" type="ORF">Ahy_B10g101142</name>
</gene>
<evidence type="ECO:0000256" key="5">
    <source>
        <dbReference type="ARBA" id="ARBA00022448"/>
    </source>
</evidence>
<dbReference type="GO" id="GO:0016020">
    <property type="term" value="C:membrane"/>
    <property type="evidence" value="ECO:0007669"/>
    <property type="project" value="UniProtKB-SubCell"/>
</dbReference>
<evidence type="ECO:0000256" key="16">
    <source>
        <dbReference type="ARBA" id="ARBA00048018"/>
    </source>
</evidence>
<dbReference type="CDD" id="cd19990">
    <property type="entry name" value="PBP1_GABAb_receptor_plant"/>
    <property type="match status" value="1"/>
</dbReference>
<name>A0A444WYN0_ARAHY</name>
<protein>
    <recommendedName>
        <fullName evidence="4">D-aminoacyl-tRNA deacylase</fullName>
        <ecNumber evidence="4">3.1.1.96</ecNumber>
    </recommendedName>
</protein>
<dbReference type="InterPro" id="IPR003732">
    <property type="entry name" value="Daa-tRNA_deacyls_DTD"/>
</dbReference>
<feature type="transmembrane region" description="Helical" evidence="18">
    <location>
        <begin position="659"/>
        <end position="677"/>
    </location>
</feature>
<dbReference type="STRING" id="3818.A0A444WYN0"/>
<dbReference type="CDD" id="cd13686">
    <property type="entry name" value="GluR_Plant"/>
    <property type="match status" value="1"/>
</dbReference>
<feature type="region of interest" description="Disordered" evidence="17">
    <location>
        <begin position="898"/>
        <end position="931"/>
    </location>
</feature>
<dbReference type="FunFam" id="3.40.50.2300:FF:000188">
    <property type="entry name" value="Glutamate receptor"/>
    <property type="match status" value="1"/>
</dbReference>
<dbReference type="InterPro" id="IPR001638">
    <property type="entry name" value="Solute-binding_3/MltF_N"/>
</dbReference>
<dbReference type="InterPro" id="IPR015683">
    <property type="entry name" value="Ionotropic_Glu_rcpt"/>
</dbReference>
<evidence type="ECO:0000256" key="10">
    <source>
        <dbReference type="ARBA" id="ARBA00023136"/>
    </source>
</evidence>
<dbReference type="Pfam" id="PF00060">
    <property type="entry name" value="Lig_chan"/>
    <property type="match status" value="1"/>
</dbReference>
<feature type="compositionally biased region" description="Polar residues" evidence="17">
    <location>
        <begin position="898"/>
        <end position="909"/>
    </location>
</feature>
<comment type="catalytic activity">
    <reaction evidence="16">
        <text>a D-aminoacyl-tRNA + H2O = a tRNA + a D-alpha-amino acid + H(+)</text>
        <dbReference type="Rhea" id="RHEA:13953"/>
        <dbReference type="Rhea" id="RHEA-COMP:10123"/>
        <dbReference type="Rhea" id="RHEA-COMP:10124"/>
        <dbReference type="ChEBI" id="CHEBI:15377"/>
        <dbReference type="ChEBI" id="CHEBI:15378"/>
        <dbReference type="ChEBI" id="CHEBI:59871"/>
        <dbReference type="ChEBI" id="CHEBI:78442"/>
        <dbReference type="ChEBI" id="CHEBI:79333"/>
        <dbReference type="EC" id="3.1.1.96"/>
    </reaction>
</comment>
<dbReference type="PANTHER" id="PTHR18966">
    <property type="entry name" value="IONOTROPIC GLUTAMATE RECEPTOR"/>
    <property type="match status" value="1"/>
</dbReference>
<evidence type="ECO:0000256" key="12">
    <source>
        <dbReference type="ARBA" id="ARBA00023180"/>
    </source>
</evidence>
<dbReference type="Pfam" id="PF02580">
    <property type="entry name" value="Tyr_Deacylase"/>
    <property type="match status" value="1"/>
</dbReference>
<dbReference type="InterPro" id="IPR019594">
    <property type="entry name" value="Glu/Gly-bd"/>
</dbReference>
<dbReference type="InterPro" id="IPR023509">
    <property type="entry name" value="DTD-like_sf"/>
</dbReference>
<comment type="similarity">
    <text evidence="2">Belongs to the glutamate-gated ion channel (TC 1.A.10.1) family.</text>
</comment>
<dbReference type="Pfam" id="PF01094">
    <property type="entry name" value="ANF_receptor"/>
    <property type="match status" value="1"/>
</dbReference>
<evidence type="ECO:0000256" key="11">
    <source>
        <dbReference type="ARBA" id="ARBA00023170"/>
    </source>
</evidence>
<dbReference type="GO" id="GO:0015276">
    <property type="term" value="F:ligand-gated monoatomic ion channel activity"/>
    <property type="evidence" value="ECO:0007669"/>
    <property type="project" value="InterPro"/>
</dbReference>
<dbReference type="FunFam" id="3.50.80.10:FF:000001">
    <property type="entry name" value="D-aminoacyl-tRNA deacylase"/>
    <property type="match status" value="1"/>
</dbReference>
<evidence type="ECO:0000313" key="21">
    <source>
        <dbReference type="EMBL" id="RYQ82556.1"/>
    </source>
</evidence>
<dbReference type="EC" id="3.1.1.96" evidence="4"/>
<keyword evidence="14" id="KW-0407">Ion channel</keyword>
<keyword evidence="6 18" id="KW-0812">Transmembrane</keyword>
<evidence type="ECO:0000259" key="20">
    <source>
        <dbReference type="SMART" id="SM00079"/>
    </source>
</evidence>
<dbReference type="Proteomes" id="UP000289738">
    <property type="component" value="Chromosome B10"/>
</dbReference>
<dbReference type="SUPFAM" id="SSF53850">
    <property type="entry name" value="Periplasmic binding protein-like II"/>
    <property type="match status" value="1"/>
</dbReference>
<dbReference type="SUPFAM" id="SSF53822">
    <property type="entry name" value="Periplasmic binding protein-like I"/>
    <property type="match status" value="1"/>
</dbReference>
<keyword evidence="12" id="KW-0325">Glycoprotein</keyword>
<feature type="domain" description="Ionotropic glutamate receptor C-terminal" evidence="20">
    <location>
        <begin position="480"/>
        <end position="816"/>
    </location>
</feature>
<evidence type="ECO:0000256" key="2">
    <source>
        <dbReference type="ARBA" id="ARBA00008685"/>
    </source>
</evidence>
<feature type="compositionally biased region" description="Basic and acidic residues" evidence="17">
    <location>
        <begin position="910"/>
        <end position="924"/>
    </location>
</feature>
<evidence type="ECO:0000256" key="7">
    <source>
        <dbReference type="ARBA" id="ARBA00022729"/>
    </source>
</evidence>
<evidence type="ECO:0000256" key="14">
    <source>
        <dbReference type="ARBA" id="ARBA00023303"/>
    </source>
</evidence>
<feature type="transmembrane region" description="Helical" evidence="18">
    <location>
        <begin position="597"/>
        <end position="617"/>
    </location>
</feature>
<evidence type="ECO:0000256" key="9">
    <source>
        <dbReference type="ARBA" id="ARBA00023065"/>
    </source>
</evidence>
<keyword evidence="9" id="KW-0406">Ion transport</keyword>
<accession>A0A444WYN0</accession>
<dbReference type="FunFam" id="3.40.190.10:FF:000054">
    <property type="entry name" value="Glutamate receptor"/>
    <property type="match status" value="1"/>
</dbReference>
<keyword evidence="8 18" id="KW-1133">Transmembrane helix</keyword>
<dbReference type="SMART" id="SM00062">
    <property type="entry name" value="PBPb"/>
    <property type="match status" value="1"/>
</dbReference>
<dbReference type="FunFam" id="1.10.287.70:FF:000037">
    <property type="entry name" value="Glutamate receptor"/>
    <property type="match status" value="1"/>
</dbReference>
<dbReference type="GO" id="GO:0051499">
    <property type="term" value="F:D-aminoacyl-tRNA deacylase activity"/>
    <property type="evidence" value="ECO:0007669"/>
    <property type="project" value="UniProtKB-EC"/>
</dbReference>
<evidence type="ECO:0000313" key="22">
    <source>
        <dbReference type="Proteomes" id="UP000289738"/>
    </source>
</evidence>
<comment type="catalytic activity">
    <reaction evidence="15">
        <text>glycyl-tRNA(Ala) + H2O = tRNA(Ala) + glycine + H(+)</text>
        <dbReference type="Rhea" id="RHEA:53744"/>
        <dbReference type="Rhea" id="RHEA-COMP:9657"/>
        <dbReference type="Rhea" id="RHEA-COMP:13640"/>
        <dbReference type="ChEBI" id="CHEBI:15377"/>
        <dbReference type="ChEBI" id="CHEBI:15378"/>
        <dbReference type="ChEBI" id="CHEBI:57305"/>
        <dbReference type="ChEBI" id="CHEBI:78442"/>
        <dbReference type="ChEBI" id="CHEBI:78522"/>
        <dbReference type="EC" id="3.1.1.96"/>
    </reaction>
</comment>
<keyword evidence="5" id="KW-0813">Transport</keyword>
<dbReference type="Gene3D" id="3.40.50.2300">
    <property type="match status" value="3"/>
</dbReference>
<dbReference type="InterPro" id="IPR001320">
    <property type="entry name" value="Iontro_rcpt_C"/>
</dbReference>
<dbReference type="InterPro" id="IPR001828">
    <property type="entry name" value="ANF_lig-bd_rcpt"/>
</dbReference>
<keyword evidence="13" id="KW-1071">Ligand-gated ion channel</keyword>
<feature type="domain" description="Solute-binding protein family 3/N-terminal" evidence="19">
    <location>
        <begin position="492"/>
        <end position="817"/>
    </location>
</feature>
<evidence type="ECO:0000259" key="19">
    <source>
        <dbReference type="SMART" id="SM00062"/>
    </source>
</evidence>
<dbReference type="SMART" id="SM00079">
    <property type="entry name" value="PBPe"/>
    <property type="match status" value="1"/>
</dbReference>
<proteinExistence type="inferred from homology"/>
<sequence>MPKEAYKSKHTKETPTNCLCSMHCCPSTILQSLAMTWLFFFLVFIMNANSHEVKNEGNKVISVGVIMDANSRVGKEQRVAMEIAAQTYNNTSKNYKLSLHFHNSTMDPISDTNLAEEMIRMQKVQVILGFHRWPEAALIAEIGSRFQVPIISYAEPSITPPLMSIRWPFLVRMANSGRAYVKCIVDIVKAYGWERVIAIYEDDAYGGEQGMLALLSEALQDANSMIEYNFILPPISSLHDPRGLVQDELLKLMNTQQSRVFIVLQSSLEMVIHLFREASNIGLVDKESVWIIPESITNLIDSINKSSISYMEGAIGIKNYYSEENNKYQDFEAQFQRTFWPRSPEEDNRKPGFFALQAYDSISIVSQALDRMSNGKSSTNTLLREIQSSNFSGLSGHIEFEDGKLLQNPILRVVNVVGKSYKELCFWTQQHGFSTSFHATRQDGGNGNHVSECFNAVLWPGNLQRTPKGWKMPTKQKPMQIAVPGRTTFSRFVKVDYAKNQNLDKYDGFCIKIFEQVHKILGYDLPYEFHAINCTYPDLVQLVYNKSYDAVVGDITILEERLPYVDFTVPYAESGLSMLVPAKSDESAWLFTKPFTWQLWTVTGAILIYTMLVVWLLEKEPNPEFHGNWKNQISTALWFTISSLFFAHREKVYRKLTRVVMVSWLFLVLILNSSYTASLSSMLTVKQLQPNVTDIEWLKKNNMKIGCDGDSFVRNYLEDVEKFKPENIINIISEDRYIDAFANGSIVAAFLELPYEKVFISEYCDGYTASTPRTRFGGLGFMFQKGSPVTRDVSRAILHLSENGELKKLEEEWLLSASQKCSNMTSNGTESLSLRSLWILFVISGATSTICMLLSAMPWQKLCLQSQELAPEHNGTTSDESIWRRVITLAMQIHNKKVNNSSDHSSSFGRDNHLRDNDSTEQQHHHQPPVLNVVPRVTVAVTAAPADGVVVSARSRTRGRKPLRGVTRRIRSKPLPLTVKAMRAVVQRVASASVEVEGRIVSEIGPGLVVLVGIHDSDSDADADYMSSSTLLSLLVLFVCRKVLNMRLFPNENTGKAWDHSVILSISSLLSFTILIVNSYYSVLSQFTLYGFLKGNKPDFHVAMPPQKANPFYASLVDRFRNTYNSDAIKDGVFGAMMKVNLVNDGPVTMQLDSQSSKNTSDTAES</sequence>
<dbReference type="EMBL" id="SDMP01000020">
    <property type="protein sequence ID" value="RYQ82556.1"/>
    <property type="molecule type" value="Genomic_DNA"/>
</dbReference>
<keyword evidence="7" id="KW-0732">Signal</keyword>
<dbReference type="InterPro" id="IPR044440">
    <property type="entry name" value="GABAb_receptor_plant_PBP1"/>
</dbReference>
<dbReference type="Gene3D" id="3.40.190.10">
    <property type="entry name" value="Periplasmic binding protein-like II"/>
    <property type="match status" value="2"/>
</dbReference>
<evidence type="ECO:0000256" key="3">
    <source>
        <dbReference type="ARBA" id="ARBA00009673"/>
    </source>
</evidence>
<evidence type="ECO:0000256" key="18">
    <source>
        <dbReference type="SAM" id="Phobius"/>
    </source>
</evidence>
<dbReference type="AlphaFoldDB" id="A0A444WYN0"/>
<comment type="caution">
    <text evidence="21">The sequence shown here is derived from an EMBL/GenBank/DDBJ whole genome shotgun (WGS) entry which is preliminary data.</text>
</comment>
<dbReference type="Pfam" id="PF10613">
    <property type="entry name" value="Lig_chan-Glu_bd"/>
    <property type="match status" value="1"/>
</dbReference>
<dbReference type="Gene3D" id="3.50.80.10">
    <property type="entry name" value="D-tyrosyl-tRNA(Tyr) deacylase"/>
    <property type="match status" value="1"/>
</dbReference>
<evidence type="ECO:0000256" key="1">
    <source>
        <dbReference type="ARBA" id="ARBA00004141"/>
    </source>
</evidence>
<comment type="similarity">
    <text evidence="3">Belongs to the DTD family.</text>
</comment>
<dbReference type="InterPro" id="IPR028082">
    <property type="entry name" value="Peripla_BP_I"/>
</dbReference>
<evidence type="ECO:0000256" key="6">
    <source>
        <dbReference type="ARBA" id="ARBA00022692"/>
    </source>
</evidence>
<evidence type="ECO:0000256" key="15">
    <source>
        <dbReference type="ARBA" id="ARBA00047676"/>
    </source>
</evidence>
<keyword evidence="22" id="KW-1185">Reference proteome</keyword>
<organism evidence="21 22">
    <name type="scientific">Arachis hypogaea</name>
    <name type="common">Peanut</name>
    <dbReference type="NCBI Taxonomy" id="3818"/>
    <lineage>
        <taxon>Eukaryota</taxon>
        <taxon>Viridiplantae</taxon>
        <taxon>Streptophyta</taxon>
        <taxon>Embryophyta</taxon>
        <taxon>Tracheophyta</taxon>
        <taxon>Spermatophyta</taxon>
        <taxon>Magnoliopsida</taxon>
        <taxon>eudicotyledons</taxon>
        <taxon>Gunneridae</taxon>
        <taxon>Pentapetalae</taxon>
        <taxon>rosids</taxon>
        <taxon>fabids</taxon>
        <taxon>Fabales</taxon>
        <taxon>Fabaceae</taxon>
        <taxon>Papilionoideae</taxon>
        <taxon>50 kb inversion clade</taxon>
        <taxon>dalbergioids sensu lato</taxon>
        <taxon>Dalbergieae</taxon>
        <taxon>Pterocarpus clade</taxon>
        <taxon>Arachis</taxon>
    </lineage>
</organism>